<gene>
    <name evidence="11" type="ORF">BEMITA_LOCUS11892</name>
</gene>
<dbReference type="SMART" id="SM00487">
    <property type="entry name" value="DEXDc"/>
    <property type="match status" value="1"/>
</dbReference>
<dbReference type="InterPro" id="IPR001005">
    <property type="entry name" value="SANT/Myb"/>
</dbReference>
<feature type="compositionally biased region" description="Polar residues" evidence="7">
    <location>
        <begin position="1193"/>
        <end position="1223"/>
    </location>
</feature>
<feature type="compositionally biased region" description="Polar residues" evidence="7">
    <location>
        <begin position="1160"/>
        <end position="1182"/>
    </location>
</feature>
<dbReference type="GO" id="GO:0140658">
    <property type="term" value="F:ATP-dependent chromatin remodeler activity"/>
    <property type="evidence" value="ECO:0007669"/>
    <property type="project" value="TreeGrafter"/>
</dbReference>
<dbReference type="InterPro" id="IPR044754">
    <property type="entry name" value="Isw1/2_DEXHc"/>
</dbReference>
<dbReference type="Pfam" id="PF09110">
    <property type="entry name" value="HAND"/>
    <property type="match status" value="1"/>
</dbReference>
<dbReference type="PANTHER" id="PTHR45623">
    <property type="entry name" value="CHROMODOMAIN-HELICASE-DNA-BINDING PROTEIN 3-RELATED-RELATED"/>
    <property type="match status" value="1"/>
</dbReference>
<feature type="region of interest" description="Disordered" evidence="7">
    <location>
        <begin position="1"/>
        <end position="52"/>
    </location>
</feature>
<dbReference type="PROSITE" id="PS51194">
    <property type="entry name" value="HELICASE_CTER"/>
    <property type="match status" value="1"/>
</dbReference>
<dbReference type="SUPFAM" id="SSF52540">
    <property type="entry name" value="P-loop containing nucleoside triphosphate hydrolases"/>
    <property type="match status" value="2"/>
</dbReference>
<keyword evidence="3" id="KW-0547">Nucleotide-binding</keyword>
<dbReference type="Pfam" id="PF00271">
    <property type="entry name" value="Helicase_C"/>
    <property type="match status" value="1"/>
</dbReference>
<dbReference type="CDD" id="cd00167">
    <property type="entry name" value="SANT"/>
    <property type="match status" value="1"/>
</dbReference>
<feature type="domain" description="SANT" evidence="10">
    <location>
        <begin position="812"/>
        <end position="864"/>
    </location>
</feature>
<proteinExistence type="inferred from homology"/>
<evidence type="ECO:0000256" key="3">
    <source>
        <dbReference type="ARBA" id="ARBA00022741"/>
    </source>
</evidence>
<dbReference type="PROSITE" id="PS51293">
    <property type="entry name" value="SANT"/>
    <property type="match status" value="1"/>
</dbReference>
<dbReference type="Pfam" id="PF09111">
    <property type="entry name" value="SLIDE"/>
    <property type="match status" value="1"/>
</dbReference>
<feature type="region of interest" description="Disordered" evidence="7">
    <location>
        <begin position="1012"/>
        <end position="1332"/>
    </location>
</feature>
<feature type="compositionally biased region" description="Low complexity" evidence="7">
    <location>
        <begin position="1122"/>
        <end position="1133"/>
    </location>
</feature>
<feature type="compositionally biased region" description="Basic and acidic residues" evidence="7">
    <location>
        <begin position="1"/>
        <end position="10"/>
    </location>
</feature>
<dbReference type="EMBL" id="OU963868">
    <property type="protein sequence ID" value="CAH0393497.1"/>
    <property type="molecule type" value="Genomic_DNA"/>
</dbReference>
<evidence type="ECO:0000256" key="2">
    <source>
        <dbReference type="ARBA" id="ARBA00009687"/>
    </source>
</evidence>
<dbReference type="SUPFAM" id="SSF46689">
    <property type="entry name" value="Homeodomain-like"/>
    <property type="match status" value="2"/>
</dbReference>
<dbReference type="Gene3D" id="3.40.50.300">
    <property type="entry name" value="P-loop containing nucleotide triphosphate hydrolases"/>
    <property type="match status" value="1"/>
</dbReference>
<evidence type="ECO:0000256" key="7">
    <source>
        <dbReference type="SAM" id="MobiDB-lite"/>
    </source>
</evidence>
<feature type="compositionally biased region" description="Basic and acidic residues" evidence="7">
    <location>
        <begin position="1232"/>
        <end position="1256"/>
    </location>
</feature>
<evidence type="ECO:0000259" key="10">
    <source>
        <dbReference type="PROSITE" id="PS51293"/>
    </source>
</evidence>
<comment type="subcellular location">
    <subcellularLocation>
        <location evidence="1">Nucleus</location>
    </subcellularLocation>
</comment>
<dbReference type="GO" id="GO:0031491">
    <property type="term" value="F:nucleosome binding"/>
    <property type="evidence" value="ECO:0007669"/>
    <property type="project" value="InterPro"/>
</dbReference>
<comment type="similarity">
    <text evidence="2">Belongs to the SNF2/RAD54 helicase family. ISWI subfamily.</text>
</comment>
<evidence type="ECO:0000313" key="12">
    <source>
        <dbReference type="Proteomes" id="UP001152759"/>
    </source>
</evidence>
<keyword evidence="4" id="KW-0378">Hydrolase</keyword>
<dbReference type="PANTHER" id="PTHR45623:SF49">
    <property type="entry name" value="SWI_SNF-RELATED MATRIX-ASSOCIATED ACTIN-DEPENDENT REGULATOR OF CHROMATIN SUBFAMILY A MEMBER 5"/>
    <property type="match status" value="1"/>
</dbReference>
<dbReference type="FunFam" id="3.40.50.300:FF:000082">
    <property type="entry name" value="ISWI chromatin remodeling complex ATPase ISW1"/>
    <property type="match status" value="1"/>
</dbReference>
<evidence type="ECO:0000259" key="9">
    <source>
        <dbReference type="PROSITE" id="PS51194"/>
    </source>
</evidence>
<feature type="compositionally biased region" description="Basic and acidic residues" evidence="7">
    <location>
        <begin position="79"/>
        <end position="93"/>
    </location>
</feature>
<dbReference type="InterPro" id="IPR014001">
    <property type="entry name" value="Helicase_ATP-bd"/>
</dbReference>
<dbReference type="SUPFAM" id="SSF101224">
    <property type="entry name" value="HAND domain of the nucleosome remodeling ATPase ISWI"/>
    <property type="match status" value="1"/>
</dbReference>
<feature type="compositionally biased region" description="Basic and acidic residues" evidence="7">
    <location>
        <begin position="41"/>
        <end position="52"/>
    </location>
</feature>
<dbReference type="InterPro" id="IPR017884">
    <property type="entry name" value="SANT_dom"/>
</dbReference>
<dbReference type="InterPro" id="IPR027417">
    <property type="entry name" value="P-loop_NTPase"/>
</dbReference>
<dbReference type="GO" id="GO:0005524">
    <property type="term" value="F:ATP binding"/>
    <property type="evidence" value="ECO:0007669"/>
    <property type="project" value="UniProtKB-KW"/>
</dbReference>
<dbReference type="InterPro" id="IPR036306">
    <property type="entry name" value="ISWI_HAND-dom_sf"/>
</dbReference>
<feature type="domain" description="Helicase ATP-binding" evidence="8">
    <location>
        <begin position="158"/>
        <end position="323"/>
    </location>
</feature>
<dbReference type="InterPro" id="IPR038718">
    <property type="entry name" value="SNF2-like_sf"/>
</dbReference>
<dbReference type="InterPro" id="IPR001650">
    <property type="entry name" value="Helicase_C-like"/>
</dbReference>
<dbReference type="Gene3D" id="3.40.50.10810">
    <property type="entry name" value="Tandem AAA-ATPase domain"/>
    <property type="match status" value="1"/>
</dbReference>
<feature type="compositionally biased region" description="Polar residues" evidence="7">
    <location>
        <begin position="1316"/>
        <end position="1325"/>
    </location>
</feature>
<dbReference type="InterPro" id="IPR049730">
    <property type="entry name" value="SNF2/RAD54-like_C"/>
</dbReference>
<dbReference type="GO" id="GO:0005634">
    <property type="term" value="C:nucleus"/>
    <property type="evidence" value="ECO:0007669"/>
    <property type="project" value="UniProtKB-SubCell"/>
</dbReference>
<keyword evidence="6" id="KW-0539">Nucleus</keyword>
<dbReference type="GO" id="GO:0000785">
    <property type="term" value="C:chromatin"/>
    <property type="evidence" value="ECO:0007669"/>
    <property type="project" value="TreeGrafter"/>
</dbReference>
<organism evidence="11 12">
    <name type="scientific">Bemisia tabaci</name>
    <name type="common">Sweetpotato whitefly</name>
    <name type="synonym">Aleurodes tabaci</name>
    <dbReference type="NCBI Taxonomy" id="7038"/>
    <lineage>
        <taxon>Eukaryota</taxon>
        <taxon>Metazoa</taxon>
        <taxon>Ecdysozoa</taxon>
        <taxon>Arthropoda</taxon>
        <taxon>Hexapoda</taxon>
        <taxon>Insecta</taxon>
        <taxon>Pterygota</taxon>
        <taxon>Neoptera</taxon>
        <taxon>Paraneoptera</taxon>
        <taxon>Hemiptera</taxon>
        <taxon>Sternorrhyncha</taxon>
        <taxon>Aleyrodoidea</taxon>
        <taxon>Aleyrodidae</taxon>
        <taxon>Aleyrodinae</taxon>
        <taxon>Bemisia</taxon>
    </lineage>
</organism>
<accession>A0A9P0AK46</accession>
<dbReference type="CDD" id="cd17997">
    <property type="entry name" value="DEXHc_SMARCA1_SMARCA5"/>
    <property type="match status" value="1"/>
</dbReference>
<protein>
    <submittedName>
        <fullName evidence="11">Uncharacterized protein</fullName>
    </submittedName>
</protein>
<dbReference type="GO" id="GO:0034728">
    <property type="term" value="P:nucleosome organization"/>
    <property type="evidence" value="ECO:0007669"/>
    <property type="project" value="TreeGrafter"/>
</dbReference>
<dbReference type="Pfam" id="PF00176">
    <property type="entry name" value="SNF2-rel_dom"/>
    <property type="match status" value="1"/>
</dbReference>
<dbReference type="Proteomes" id="UP001152759">
    <property type="component" value="Chromosome 7"/>
</dbReference>
<dbReference type="KEGG" id="btab:109031410"/>
<sequence length="1332" mass="154155">MVSLRAKRESNPSSPAKGKESPTKSTARQASTKPTRPSCSSKEKTDFDAKVKKDQSKRFEYLLKQTEIFSHFMTKEAKDETIGKLGRKSENRESSAPSSPSKNIGDTRHRKTEQEEDEELLAQSNSEVKVITTFDKSPSYIKNGEMRDYQVRGLNWMISLFENGINGILADEMGLGKTLQTISLLGYMKHYRNINGPHLVIVPKSTLSNWMNEFKKWCPSLKAICLIGDQETRRVFIKDVLMPGKWNACITSYEMVLREKCALKKFNWRYVVIDEAHRIKNENSKLSEFVREFESANRLLLTGTPLQNNLHELWSLLNFLLPDVFGSAEDFDAWFNLNRCFGDDALVERLHAILRPFLMRRIKSEVEKSLLPKLETKVYIGLSKMQREWYTKILLKDIDIINGAGTMEKMRLLNILMHLRKCCNHPYLFDGAEDGPPFTTDEHLITNCGKMVILDKLLYKLKEQDSRVLIFCQMTRMMDILEDYFFLRGYKYCRLDGSTPHEDRQQDIDAFNAPGSDKFVYILSTRAGGLGINLASADVVIMYDSDWNPQVDLQAIDRVHRIGQKKQVRVFRLITENTVEEKIIERAEVKLRLDKLVIQQGRLAGQKKTLKKGEMLNMIQFGAKHVISSKDSEITDEDIDTILQKGAAKTEKIKEQMEALGESNLKNFTLDAPTESFYMFEGQDYRTKQKLVSIENWIEPPRRERKSNYSERELMHQAYYGSKTPNEPKEPKQPKFPKPEKIFDFQFLPKRLYELQGKAFRWWQKSHELQAPLDARLGDKAAKAQYEEQLKIDEAQPLTEDEIEEKEELSTQGFMNWSLKDFRQFVKANEVYGRDNLDKICKAVEDKTPDEVLKYCSVFWDRFQELRNCNRIQSQIELGEASIERLKAIKRTLDNKMKSYQDPFTELQIVYGKKKPKSIPTRAMGFTEEDDRFLISTLHMLLNSEFYSDVWEQLKEATESAPGFQHSRIFKKSSPSDLKKRCKHLITMINKELQPPINDIEKAKKYQERMEIKEKRDRERKEEKEKRDKERKEEKEKRDKERKEAKEKKEKERKEEKERKLKEKEEEKERRKSQQAGKKGADNTSNAKSSNLKKRKSETLSSANSEPSPPKKKKIERKNGIETVSSKSSTVEVKSNDETLNNPDDTMKASIMKIQKQKRNQSNLSGKNSSQTSPSKKNQNINKVIDLTELSVEKNNTQAKNSIATTIDNSKLSPMKNSRSQRVSKIGATATESERGSPSRKSTQKEEKIKLLKDTPEPTISSKKNLKRNNIDAPDSLKPKKKKLEKENEVIPSTEDTSSFPVQRKKSLVEAEIDASLNNSKPSTAKTKKNPK</sequence>
<evidence type="ECO:0000256" key="1">
    <source>
        <dbReference type="ARBA" id="ARBA00004123"/>
    </source>
</evidence>
<dbReference type="SMART" id="SM00490">
    <property type="entry name" value="HELICc"/>
    <property type="match status" value="1"/>
</dbReference>
<name>A0A9P0AK46_BEMTA</name>
<evidence type="ECO:0000256" key="5">
    <source>
        <dbReference type="ARBA" id="ARBA00022840"/>
    </source>
</evidence>
<dbReference type="FunFam" id="3.40.50.10810:FF:000101">
    <property type="entry name" value="SWI/SNF-related, matrix-associated, actin-dependent regulator of"/>
    <property type="match status" value="1"/>
</dbReference>
<feature type="region of interest" description="Disordered" evidence="7">
    <location>
        <begin position="79"/>
        <end position="122"/>
    </location>
</feature>
<dbReference type="Gene3D" id="1.10.1040.30">
    <property type="entry name" value="ISWI, HAND domain"/>
    <property type="match status" value="1"/>
</dbReference>
<evidence type="ECO:0000256" key="4">
    <source>
        <dbReference type="ARBA" id="ARBA00022801"/>
    </source>
</evidence>
<keyword evidence="5" id="KW-0067">ATP-binding</keyword>
<dbReference type="PROSITE" id="PS51192">
    <property type="entry name" value="HELICASE_ATP_BIND_1"/>
    <property type="match status" value="1"/>
</dbReference>
<dbReference type="InterPro" id="IPR015194">
    <property type="entry name" value="ISWI_HAND-dom"/>
</dbReference>
<dbReference type="Gene3D" id="1.10.10.60">
    <property type="entry name" value="Homeodomain-like"/>
    <property type="match status" value="2"/>
</dbReference>
<dbReference type="GO" id="GO:0042393">
    <property type="term" value="F:histone binding"/>
    <property type="evidence" value="ECO:0007669"/>
    <property type="project" value="TreeGrafter"/>
</dbReference>
<feature type="compositionally biased region" description="Polar residues" evidence="7">
    <location>
        <begin position="23"/>
        <end position="40"/>
    </location>
</feature>
<feature type="domain" description="Helicase C-terminal" evidence="9">
    <location>
        <begin position="453"/>
        <end position="604"/>
    </location>
</feature>
<dbReference type="GO" id="GO:0003677">
    <property type="term" value="F:DNA binding"/>
    <property type="evidence" value="ECO:0007669"/>
    <property type="project" value="InterPro"/>
</dbReference>
<dbReference type="InterPro" id="IPR000330">
    <property type="entry name" value="SNF2_N"/>
</dbReference>
<evidence type="ECO:0000256" key="6">
    <source>
        <dbReference type="ARBA" id="ARBA00023242"/>
    </source>
</evidence>
<evidence type="ECO:0000259" key="8">
    <source>
        <dbReference type="PROSITE" id="PS51192"/>
    </source>
</evidence>
<feature type="compositionally biased region" description="Polar residues" evidence="7">
    <location>
        <begin position="94"/>
        <end position="104"/>
    </location>
</feature>
<dbReference type="InterPro" id="IPR015195">
    <property type="entry name" value="SLIDE"/>
</dbReference>
<dbReference type="CDD" id="cd18793">
    <property type="entry name" value="SF2_C_SNF"/>
    <property type="match status" value="1"/>
</dbReference>
<reference evidence="11" key="1">
    <citation type="submission" date="2021-12" db="EMBL/GenBank/DDBJ databases">
        <authorList>
            <person name="King R."/>
        </authorList>
    </citation>
    <scope>NUCLEOTIDE SEQUENCE</scope>
</reference>
<dbReference type="InterPro" id="IPR009057">
    <property type="entry name" value="Homeodomain-like_sf"/>
</dbReference>
<evidence type="ECO:0000313" key="11">
    <source>
        <dbReference type="EMBL" id="CAH0393497.1"/>
    </source>
</evidence>
<keyword evidence="12" id="KW-1185">Reference proteome</keyword>
<feature type="compositionally biased region" description="Basic and acidic residues" evidence="7">
    <location>
        <begin position="1012"/>
        <end position="1072"/>
    </location>
</feature>
<dbReference type="GO" id="GO:0016887">
    <property type="term" value="F:ATP hydrolysis activity"/>
    <property type="evidence" value="ECO:0007669"/>
    <property type="project" value="TreeGrafter"/>
</dbReference>